<organism evidence="1 2">
    <name type="scientific">Enterocloster aldenensis</name>
    <dbReference type="NCBI Taxonomy" id="358742"/>
    <lineage>
        <taxon>Bacteria</taxon>
        <taxon>Bacillati</taxon>
        <taxon>Bacillota</taxon>
        <taxon>Clostridia</taxon>
        <taxon>Lachnospirales</taxon>
        <taxon>Lachnospiraceae</taxon>
        <taxon>Enterocloster</taxon>
    </lineage>
</organism>
<proteinExistence type="predicted"/>
<name>A0AAW5BT10_9FIRM</name>
<dbReference type="AlphaFoldDB" id="A0AAW5BT10"/>
<dbReference type="EMBL" id="JAKNGE010000006">
    <property type="protein sequence ID" value="MCG4745097.1"/>
    <property type="molecule type" value="Genomic_DNA"/>
</dbReference>
<protein>
    <submittedName>
        <fullName evidence="1">Uncharacterized protein</fullName>
    </submittedName>
</protein>
<reference evidence="1" key="1">
    <citation type="submission" date="2022-01" db="EMBL/GenBank/DDBJ databases">
        <title>Collection of gut derived symbiotic bacterial strains cultured from healthy donors.</title>
        <authorList>
            <person name="Lin H."/>
            <person name="Kohout C."/>
            <person name="Waligurski E."/>
            <person name="Pamer E.G."/>
        </authorList>
    </citation>
    <scope>NUCLEOTIDE SEQUENCE</scope>
    <source>
        <strain evidence="1">DFI.6.55</strain>
    </source>
</reference>
<comment type="caution">
    <text evidence="1">The sequence shown here is derived from an EMBL/GenBank/DDBJ whole genome shotgun (WGS) entry which is preliminary data.</text>
</comment>
<dbReference type="RefSeq" id="WP_238053446.1">
    <property type="nucleotide sequence ID" value="NZ_JAKNGE010000006.1"/>
</dbReference>
<gene>
    <name evidence="1" type="ORF">L0N08_06720</name>
</gene>
<evidence type="ECO:0000313" key="2">
    <source>
        <dbReference type="Proteomes" id="UP001299608"/>
    </source>
</evidence>
<evidence type="ECO:0000313" key="1">
    <source>
        <dbReference type="EMBL" id="MCG4745097.1"/>
    </source>
</evidence>
<sequence>MIAVQGVYDNGKIQLVENAPMEKANVIVIFPEENSNNGSSLTKEMARTLFDEFTGSIKRDIDERSERLGALDEKYSGIN</sequence>
<dbReference type="Proteomes" id="UP001299608">
    <property type="component" value="Unassembled WGS sequence"/>
</dbReference>
<accession>A0AAW5BT10</accession>